<evidence type="ECO:0000313" key="2">
    <source>
        <dbReference type="EMBL" id="KAF2709936.1"/>
    </source>
</evidence>
<proteinExistence type="predicted"/>
<accession>A0A6G1KAN3</accession>
<gene>
    <name evidence="2" type="ORF">K504DRAFT_247473</name>
</gene>
<dbReference type="Proteomes" id="UP000799428">
    <property type="component" value="Unassembled WGS sequence"/>
</dbReference>
<keyword evidence="3" id="KW-1185">Reference proteome</keyword>
<evidence type="ECO:0000259" key="1">
    <source>
        <dbReference type="Pfam" id="PF08386"/>
    </source>
</evidence>
<name>A0A6G1KAN3_9PLEO</name>
<feature type="domain" description="Peptidase S33 tripeptidyl aminopeptidase-like C-terminal" evidence="1">
    <location>
        <begin position="1"/>
        <end position="48"/>
    </location>
</feature>
<protein>
    <recommendedName>
        <fullName evidence="1">Peptidase S33 tripeptidyl aminopeptidase-like C-terminal domain-containing protein</fullName>
    </recommendedName>
</protein>
<dbReference type="Pfam" id="PF08386">
    <property type="entry name" value="Abhydrolase_4"/>
    <property type="match status" value="1"/>
</dbReference>
<dbReference type="InterPro" id="IPR013595">
    <property type="entry name" value="Pept_S33_TAP-like_C"/>
</dbReference>
<dbReference type="EMBL" id="MU005769">
    <property type="protein sequence ID" value="KAF2709936.1"/>
    <property type="molecule type" value="Genomic_DNA"/>
</dbReference>
<sequence length="77" mass="8203">MAALFPGSVVLKQDAVGHGTMAATSECSTKYMTNFMETGKLPPLNTTCQVPENNPFLQSVPAGKRGLTLRRTMGMAV</sequence>
<dbReference type="AlphaFoldDB" id="A0A6G1KAN3"/>
<organism evidence="2 3">
    <name type="scientific">Pleomassaria siparia CBS 279.74</name>
    <dbReference type="NCBI Taxonomy" id="1314801"/>
    <lineage>
        <taxon>Eukaryota</taxon>
        <taxon>Fungi</taxon>
        <taxon>Dikarya</taxon>
        <taxon>Ascomycota</taxon>
        <taxon>Pezizomycotina</taxon>
        <taxon>Dothideomycetes</taxon>
        <taxon>Pleosporomycetidae</taxon>
        <taxon>Pleosporales</taxon>
        <taxon>Pleomassariaceae</taxon>
        <taxon>Pleomassaria</taxon>
    </lineage>
</organism>
<reference evidence="2" key="1">
    <citation type="journal article" date="2020" name="Stud. Mycol.">
        <title>101 Dothideomycetes genomes: a test case for predicting lifestyles and emergence of pathogens.</title>
        <authorList>
            <person name="Haridas S."/>
            <person name="Albert R."/>
            <person name="Binder M."/>
            <person name="Bloem J."/>
            <person name="Labutti K."/>
            <person name="Salamov A."/>
            <person name="Andreopoulos B."/>
            <person name="Baker S."/>
            <person name="Barry K."/>
            <person name="Bills G."/>
            <person name="Bluhm B."/>
            <person name="Cannon C."/>
            <person name="Castanera R."/>
            <person name="Culley D."/>
            <person name="Daum C."/>
            <person name="Ezra D."/>
            <person name="Gonzalez J."/>
            <person name="Henrissat B."/>
            <person name="Kuo A."/>
            <person name="Liang C."/>
            <person name="Lipzen A."/>
            <person name="Lutzoni F."/>
            <person name="Magnuson J."/>
            <person name="Mondo S."/>
            <person name="Nolan M."/>
            <person name="Ohm R."/>
            <person name="Pangilinan J."/>
            <person name="Park H.-J."/>
            <person name="Ramirez L."/>
            <person name="Alfaro M."/>
            <person name="Sun H."/>
            <person name="Tritt A."/>
            <person name="Yoshinaga Y."/>
            <person name="Zwiers L.-H."/>
            <person name="Turgeon B."/>
            <person name="Goodwin S."/>
            <person name="Spatafora J."/>
            <person name="Crous P."/>
            <person name="Grigoriev I."/>
        </authorList>
    </citation>
    <scope>NUCLEOTIDE SEQUENCE</scope>
    <source>
        <strain evidence="2">CBS 279.74</strain>
    </source>
</reference>
<evidence type="ECO:0000313" key="3">
    <source>
        <dbReference type="Proteomes" id="UP000799428"/>
    </source>
</evidence>